<keyword evidence="4 7" id="KW-0812">Transmembrane</keyword>
<evidence type="ECO:0000259" key="8">
    <source>
        <dbReference type="PROSITE" id="PS50928"/>
    </source>
</evidence>
<dbReference type="InterPro" id="IPR000515">
    <property type="entry name" value="MetI-like"/>
</dbReference>
<evidence type="ECO:0000313" key="9">
    <source>
        <dbReference type="EMBL" id="HIW09570.1"/>
    </source>
</evidence>
<evidence type="ECO:0000256" key="1">
    <source>
        <dbReference type="ARBA" id="ARBA00004651"/>
    </source>
</evidence>
<dbReference type="InterPro" id="IPR035906">
    <property type="entry name" value="MetI-like_sf"/>
</dbReference>
<accession>A0A9D1QCB5</accession>
<evidence type="ECO:0000256" key="2">
    <source>
        <dbReference type="ARBA" id="ARBA00022448"/>
    </source>
</evidence>
<dbReference type="Proteomes" id="UP000823933">
    <property type="component" value="Unassembled WGS sequence"/>
</dbReference>
<sequence>MAGTSTCWDASCGASRFRLYFYREKGGGLLKKAKKTLPARLAAAAFWLALWQWAAMAVGQEVFLVSPLRALATLARLLPTADFWGRVAFSSGRILLGFGLGCVCSAALAVAARLSRPVELLLDPVMQLVKATPVASFVILALVWVRGRELSILISFLMALPVLYSAVRTGIASADPALLEMARVFRIPAGRRLRAIWLPAVLPAFREGCRTALGLCWKSGVAAEVIGLPDGSIGDALYRAKITLSTGELFAWTFVIICLSAAFERVFLALLDRAVRQVCGAPPEQEGTP</sequence>
<dbReference type="SUPFAM" id="SSF161098">
    <property type="entry name" value="MetI-like"/>
    <property type="match status" value="1"/>
</dbReference>
<feature type="transmembrane region" description="Helical" evidence="7">
    <location>
        <begin position="152"/>
        <end position="171"/>
    </location>
</feature>
<dbReference type="GO" id="GO:0005886">
    <property type="term" value="C:plasma membrane"/>
    <property type="evidence" value="ECO:0007669"/>
    <property type="project" value="UniProtKB-SubCell"/>
</dbReference>
<keyword evidence="5 7" id="KW-1133">Transmembrane helix</keyword>
<evidence type="ECO:0000313" key="10">
    <source>
        <dbReference type="Proteomes" id="UP000823933"/>
    </source>
</evidence>
<evidence type="ECO:0000256" key="5">
    <source>
        <dbReference type="ARBA" id="ARBA00022989"/>
    </source>
</evidence>
<comment type="subcellular location">
    <subcellularLocation>
        <location evidence="1 7">Cell membrane</location>
        <topology evidence="1 7">Multi-pass membrane protein</topology>
    </subcellularLocation>
</comment>
<comment type="similarity">
    <text evidence="7">Belongs to the binding-protein-dependent transport system permease family.</text>
</comment>
<dbReference type="Gene3D" id="1.10.3720.10">
    <property type="entry name" value="MetI-like"/>
    <property type="match status" value="1"/>
</dbReference>
<feature type="transmembrane region" description="Helical" evidence="7">
    <location>
        <begin position="124"/>
        <end position="145"/>
    </location>
</feature>
<dbReference type="PROSITE" id="PS50928">
    <property type="entry name" value="ABC_TM1"/>
    <property type="match status" value="1"/>
</dbReference>
<dbReference type="PANTHER" id="PTHR30151">
    <property type="entry name" value="ALKANE SULFONATE ABC TRANSPORTER-RELATED, MEMBRANE SUBUNIT"/>
    <property type="match status" value="1"/>
</dbReference>
<dbReference type="AlphaFoldDB" id="A0A9D1QCB5"/>
<feature type="transmembrane region" description="Helical" evidence="7">
    <location>
        <begin position="93"/>
        <end position="112"/>
    </location>
</feature>
<evidence type="ECO:0000256" key="6">
    <source>
        <dbReference type="ARBA" id="ARBA00023136"/>
    </source>
</evidence>
<comment type="caution">
    <text evidence="9">The sequence shown here is derived from an EMBL/GenBank/DDBJ whole genome shotgun (WGS) entry which is preliminary data.</text>
</comment>
<feature type="transmembrane region" description="Helical" evidence="7">
    <location>
        <begin position="249"/>
        <end position="268"/>
    </location>
</feature>
<keyword evidence="2 7" id="KW-0813">Transport</keyword>
<dbReference type="PANTHER" id="PTHR30151:SF0">
    <property type="entry name" value="ABC TRANSPORTER PERMEASE PROTEIN MJ0413-RELATED"/>
    <property type="match status" value="1"/>
</dbReference>
<evidence type="ECO:0000256" key="4">
    <source>
        <dbReference type="ARBA" id="ARBA00022692"/>
    </source>
</evidence>
<gene>
    <name evidence="9" type="ORF">H9890_09265</name>
</gene>
<name>A0A9D1QCB5_9FIRM</name>
<evidence type="ECO:0000256" key="3">
    <source>
        <dbReference type="ARBA" id="ARBA00022475"/>
    </source>
</evidence>
<dbReference type="EMBL" id="DXHQ01000105">
    <property type="protein sequence ID" value="HIW09570.1"/>
    <property type="molecule type" value="Genomic_DNA"/>
</dbReference>
<keyword evidence="6 7" id="KW-0472">Membrane</keyword>
<keyword evidence="3" id="KW-1003">Cell membrane</keyword>
<reference evidence="9" key="2">
    <citation type="submission" date="2021-04" db="EMBL/GenBank/DDBJ databases">
        <authorList>
            <person name="Gilroy R."/>
        </authorList>
    </citation>
    <scope>NUCLEOTIDE SEQUENCE</scope>
    <source>
        <strain evidence="9">ChiHcolR34-3080</strain>
    </source>
</reference>
<dbReference type="CDD" id="cd06261">
    <property type="entry name" value="TM_PBP2"/>
    <property type="match status" value="1"/>
</dbReference>
<protein>
    <submittedName>
        <fullName evidence="9">ABC transporter permease subunit</fullName>
    </submittedName>
</protein>
<reference evidence="9" key="1">
    <citation type="journal article" date="2021" name="PeerJ">
        <title>Extensive microbial diversity within the chicken gut microbiome revealed by metagenomics and culture.</title>
        <authorList>
            <person name="Gilroy R."/>
            <person name="Ravi A."/>
            <person name="Getino M."/>
            <person name="Pursley I."/>
            <person name="Horton D.L."/>
            <person name="Alikhan N.F."/>
            <person name="Baker D."/>
            <person name="Gharbi K."/>
            <person name="Hall N."/>
            <person name="Watson M."/>
            <person name="Adriaenssens E.M."/>
            <person name="Foster-Nyarko E."/>
            <person name="Jarju S."/>
            <person name="Secka A."/>
            <person name="Antonio M."/>
            <person name="Oren A."/>
            <person name="Chaudhuri R.R."/>
            <person name="La Ragione R."/>
            <person name="Hildebrand F."/>
            <person name="Pallen M.J."/>
        </authorList>
    </citation>
    <scope>NUCLEOTIDE SEQUENCE</scope>
    <source>
        <strain evidence="9">ChiHcolR34-3080</strain>
    </source>
</reference>
<organism evidence="9 10">
    <name type="scientific">Candidatus Faecalibacterium intestinigallinarum</name>
    <dbReference type="NCBI Taxonomy" id="2838581"/>
    <lineage>
        <taxon>Bacteria</taxon>
        <taxon>Bacillati</taxon>
        <taxon>Bacillota</taxon>
        <taxon>Clostridia</taxon>
        <taxon>Eubacteriales</taxon>
        <taxon>Oscillospiraceae</taxon>
        <taxon>Faecalibacterium</taxon>
    </lineage>
</organism>
<dbReference type="GO" id="GO:0055085">
    <property type="term" value="P:transmembrane transport"/>
    <property type="evidence" value="ECO:0007669"/>
    <property type="project" value="InterPro"/>
</dbReference>
<proteinExistence type="inferred from homology"/>
<feature type="domain" description="ABC transmembrane type-1" evidence="8">
    <location>
        <begin position="83"/>
        <end position="267"/>
    </location>
</feature>
<evidence type="ECO:0000256" key="7">
    <source>
        <dbReference type="RuleBase" id="RU363032"/>
    </source>
</evidence>
<dbReference type="Pfam" id="PF00528">
    <property type="entry name" value="BPD_transp_1"/>
    <property type="match status" value="1"/>
</dbReference>